<dbReference type="AlphaFoldDB" id="A0A926DXJ5"/>
<gene>
    <name evidence="2" type="ORF">H8711_03220</name>
</gene>
<feature type="non-terminal residue" evidence="2">
    <location>
        <position position="1"/>
    </location>
</feature>
<dbReference type="Gene3D" id="1.20.1270.70">
    <property type="entry name" value="Designed single chain three-helix bundle"/>
    <property type="match status" value="1"/>
</dbReference>
<keyword evidence="1" id="KW-0812">Transmembrane</keyword>
<proteinExistence type="predicted"/>
<dbReference type="EMBL" id="JACRST010000002">
    <property type="protein sequence ID" value="MBC8545951.1"/>
    <property type="molecule type" value="Genomic_DNA"/>
</dbReference>
<sequence length="254" mass="25369">DDMAAELTRAIAKVRLMQAVAEVNGLNASRYTAASWNAVQAAQAEAKALLANENATEEELTGAATKLANAVKGLKTKGGSNGSVSKVSDSDYWNGIIEKINSTAKSGTVNATLESGAMTPATVIDAAAAKGVALNIEIGGKAYLLSNYAIDASAVYYSAAELIAMADGETPAAGDAAGSGNANPETGGEVAATVPNAAAPAGEANSASETIGGASEVQAENSLPGWTIAAIAAVLLAGAVLVVAIYRRRNSNEI</sequence>
<name>A0A926DXJ5_9FIRM</name>
<reference evidence="2" key="1">
    <citation type="submission" date="2020-08" db="EMBL/GenBank/DDBJ databases">
        <title>Genome public.</title>
        <authorList>
            <person name="Liu C."/>
            <person name="Sun Q."/>
        </authorList>
    </citation>
    <scope>NUCLEOTIDE SEQUENCE</scope>
    <source>
        <strain evidence="2">NSJ-31</strain>
    </source>
</reference>
<keyword evidence="1" id="KW-0472">Membrane</keyword>
<evidence type="ECO:0000256" key="1">
    <source>
        <dbReference type="SAM" id="Phobius"/>
    </source>
</evidence>
<organism evidence="2 3">
    <name type="scientific">Ligaoa zhengdingensis</name>
    <dbReference type="NCBI Taxonomy" id="2763658"/>
    <lineage>
        <taxon>Bacteria</taxon>
        <taxon>Bacillati</taxon>
        <taxon>Bacillota</taxon>
        <taxon>Clostridia</taxon>
        <taxon>Eubacteriales</taxon>
        <taxon>Oscillospiraceae</taxon>
        <taxon>Ligaoa</taxon>
    </lineage>
</organism>
<accession>A0A926DXJ5</accession>
<keyword evidence="3" id="KW-1185">Reference proteome</keyword>
<dbReference type="Pfam" id="PF07554">
    <property type="entry name" value="FIVAR"/>
    <property type="match status" value="1"/>
</dbReference>
<dbReference type="Proteomes" id="UP000653127">
    <property type="component" value="Unassembled WGS sequence"/>
</dbReference>
<dbReference type="RefSeq" id="WP_249282099.1">
    <property type="nucleotide sequence ID" value="NZ_JACRST010000002.1"/>
</dbReference>
<protein>
    <submittedName>
        <fullName evidence="2">Uncharacterized protein</fullName>
    </submittedName>
</protein>
<keyword evidence="1" id="KW-1133">Transmembrane helix</keyword>
<feature type="transmembrane region" description="Helical" evidence="1">
    <location>
        <begin position="225"/>
        <end position="246"/>
    </location>
</feature>
<evidence type="ECO:0000313" key="3">
    <source>
        <dbReference type="Proteomes" id="UP000653127"/>
    </source>
</evidence>
<evidence type="ECO:0000313" key="2">
    <source>
        <dbReference type="EMBL" id="MBC8545951.1"/>
    </source>
</evidence>
<comment type="caution">
    <text evidence="2">The sequence shown here is derived from an EMBL/GenBank/DDBJ whole genome shotgun (WGS) entry which is preliminary data.</text>
</comment>